<dbReference type="InterPro" id="IPR041705">
    <property type="entry name" value="PIN_Sll0205"/>
</dbReference>
<dbReference type="OrthoDB" id="9798990at2"/>
<name>A0A1R4HD43_9GAMM</name>
<dbReference type="PANTHER" id="PTHR36173:SF2">
    <property type="entry name" value="RIBONUCLEASE VAPC16"/>
    <property type="match status" value="1"/>
</dbReference>
<evidence type="ECO:0000313" key="2">
    <source>
        <dbReference type="EMBL" id="SJM94165.1"/>
    </source>
</evidence>
<feature type="domain" description="PIN" evidence="1">
    <location>
        <begin position="4"/>
        <end position="122"/>
    </location>
</feature>
<dbReference type="InterPro" id="IPR029060">
    <property type="entry name" value="PIN-like_dom_sf"/>
</dbReference>
<accession>A0A1R4HD43</accession>
<dbReference type="CDD" id="cd09872">
    <property type="entry name" value="PIN_Sll0205-like"/>
    <property type="match status" value="1"/>
</dbReference>
<gene>
    <name evidence="2" type="ORF">CRENPOLYSF2_3790007</name>
</gene>
<dbReference type="Gene3D" id="3.40.50.1010">
    <property type="entry name" value="5'-nuclease"/>
    <property type="match status" value="1"/>
</dbReference>
<sequence length="127" mass="14503">MNLLLDTHTLIWLLEGDSNLSQTAKAAIENPDNTNFVSIATVWEMAIKVSIGKLEMQAPLNMLKTLMELNGIETLPVSIEHALLVSKLPFYHKDPFDRLLIAQAINENMLLLTRDEKFSHYDVRILW</sequence>
<protein>
    <recommendedName>
        <fullName evidence="1">PIN domain-containing protein</fullName>
    </recommendedName>
</protein>
<dbReference type="AlphaFoldDB" id="A0A1R4HD43"/>
<dbReference type="RefSeq" id="WP_087147679.1">
    <property type="nucleotide sequence ID" value="NZ_FUKJ01000311.1"/>
</dbReference>
<dbReference type="Proteomes" id="UP000195442">
    <property type="component" value="Unassembled WGS sequence"/>
</dbReference>
<dbReference type="SUPFAM" id="SSF88723">
    <property type="entry name" value="PIN domain-like"/>
    <property type="match status" value="1"/>
</dbReference>
<dbReference type="InterPro" id="IPR002716">
    <property type="entry name" value="PIN_dom"/>
</dbReference>
<organism evidence="2 3">
    <name type="scientific">Crenothrix polyspora</name>
    <dbReference type="NCBI Taxonomy" id="360316"/>
    <lineage>
        <taxon>Bacteria</taxon>
        <taxon>Pseudomonadati</taxon>
        <taxon>Pseudomonadota</taxon>
        <taxon>Gammaproteobacteria</taxon>
        <taxon>Methylococcales</taxon>
        <taxon>Crenotrichaceae</taxon>
        <taxon>Crenothrix</taxon>
    </lineage>
</organism>
<evidence type="ECO:0000313" key="3">
    <source>
        <dbReference type="Proteomes" id="UP000195442"/>
    </source>
</evidence>
<dbReference type="InterPro" id="IPR052919">
    <property type="entry name" value="TA_system_RNase"/>
</dbReference>
<proteinExistence type="predicted"/>
<keyword evidence="3" id="KW-1185">Reference proteome</keyword>
<dbReference type="PANTHER" id="PTHR36173">
    <property type="entry name" value="RIBONUCLEASE VAPC16-RELATED"/>
    <property type="match status" value="1"/>
</dbReference>
<evidence type="ECO:0000259" key="1">
    <source>
        <dbReference type="Pfam" id="PF01850"/>
    </source>
</evidence>
<dbReference type="EMBL" id="FUKJ01000311">
    <property type="protein sequence ID" value="SJM94165.1"/>
    <property type="molecule type" value="Genomic_DNA"/>
</dbReference>
<reference evidence="3" key="1">
    <citation type="submission" date="2017-02" db="EMBL/GenBank/DDBJ databases">
        <authorList>
            <person name="Daims H."/>
        </authorList>
    </citation>
    <scope>NUCLEOTIDE SEQUENCE [LARGE SCALE GENOMIC DNA]</scope>
</reference>
<dbReference type="Pfam" id="PF01850">
    <property type="entry name" value="PIN"/>
    <property type="match status" value="1"/>
</dbReference>